<reference evidence="1 2" key="1">
    <citation type="submission" date="2017-02" db="EMBL/GenBank/DDBJ databases">
        <authorList>
            <person name="Peterson S.W."/>
        </authorList>
    </citation>
    <scope>NUCLEOTIDE SEQUENCE [LARGE SCALE GENOMIC DNA]</scope>
    <source>
        <strain evidence="1 2">ATCC 35992</strain>
    </source>
</reference>
<gene>
    <name evidence="1" type="ORF">SAMN02745111_00475</name>
</gene>
<evidence type="ECO:0008006" key="3">
    <source>
        <dbReference type="Google" id="ProtNLM"/>
    </source>
</evidence>
<dbReference type="AlphaFoldDB" id="A0A1T4V939"/>
<dbReference type="InterPro" id="IPR025062">
    <property type="entry name" value="DUF4003"/>
</dbReference>
<proteinExistence type="predicted"/>
<accession>A0A1T4V939</accession>
<dbReference type="STRING" id="39495.SAMN02745111_00475"/>
<keyword evidence="2" id="KW-1185">Reference proteome</keyword>
<dbReference type="RefSeq" id="WP_078765367.1">
    <property type="nucleotide sequence ID" value="NZ_FUXZ01000003.1"/>
</dbReference>
<evidence type="ECO:0000313" key="1">
    <source>
        <dbReference type="EMBL" id="SKA61475.1"/>
    </source>
</evidence>
<sequence>MKENVKSKIDLFVENKEILRKGNKLESELMTVASSLVYTSARAKVDIEKFKECRKILKKKAGMFSSFRSTSELMVVSKMAIADNPEKYIDDIQAIYKVLTKGTLSDSGYFILAAMSIYETHKIDDRNDLSELVDIINNQKDLFKKLNKKHPILTSTDDVPFQMLGVLEGKEVDVLFEEIEEGYNYLKKDYKKDKVDSGMAYNLSQVLAASRGDIKEKCDKAMQIYKAFAAHGTKYGKSYEFASIGALVDVDEDVDKLVEEIIEANEYLEKKKGFGNWSLGATKRLMFAAMLVADEYDKDVNVTGSAALTGTLATIIAEQVALMMVVILAASAAASSNN</sequence>
<organism evidence="1 2">
    <name type="scientific">Eubacterium uniforme</name>
    <dbReference type="NCBI Taxonomy" id="39495"/>
    <lineage>
        <taxon>Bacteria</taxon>
        <taxon>Bacillati</taxon>
        <taxon>Bacillota</taxon>
        <taxon>Clostridia</taxon>
        <taxon>Eubacteriales</taxon>
        <taxon>Eubacteriaceae</taxon>
        <taxon>Eubacterium</taxon>
    </lineage>
</organism>
<dbReference type="Proteomes" id="UP000190814">
    <property type="component" value="Unassembled WGS sequence"/>
</dbReference>
<protein>
    <recommendedName>
        <fullName evidence="3">DUF4003 domain-containing protein</fullName>
    </recommendedName>
</protein>
<dbReference type="OrthoDB" id="1778393at2"/>
<dbReference type="EMBL" id="FUXZ01000003">
    <property type="protein sequence ID" value="SKA61475.1"/>
    <property type="molecule type" value="Genomic_DNA"/>
</dbReference>
<dbReference type="Pfam" id="PF13170">
    <property type="entry name" value="DUF4003"/>
    <property type="match status" value="1"/>
</dbReference>
<evidence type="ECO:0000313" key="2">
    <source>
        <dbReference type="Proteomes" id="UP000190814"/>
    </source>
</evidence>
<name>A0A1T4V939_9FIRM</name>